<dbReference type="AlphaFoldDB" id="A0A5B9QPM6"/>
<dbReference type="Proteomes" id="UP000325286">
    <property type="component" value="Chromosome"/>
</dbReference>
<organism evidence="2 3">
    <name type="scientific">Roseimaritima ulvae</name>
    <dbReference type="NCBI Taxonomy" id="980254"/>
    <lineage>
        <taxon>Bacteria</taxon>
        <taxon>Pseudomonadati</taxon>
        <taxon>Planctomycetota</taxon>
        <taxon>Planctomycetia</taxon>
        <taxon>Pirellulales</taxon>
        <taxon>Pirellulaceae</taxon>
        <taxon>Roseimaritima</taxon>
    </lineage>
</organism>
<dbReference type="Pfam" id="PF01584">
    <property type="entry name" value="CheW"/>
    <property type="match status" value="1"/>
</dbReference>
<dbReference type="InterPro" id="IPR002545">
    <property type="entry name" value="CheW-lke_dom"/>
</dbReference>
<sequence>MNSTETAIPADLHPPGDAPAVVKYCLFRSGDSWFAIPAIAVHEIAACPALVPVPHSGPALAGMCHLRSEFNPVIALNPLLRSDEASGVRGDNQLLVIQSSSVWSLLIAEAAGIVSLETLVTPESRGDDRIQTPVIGTSMFRDHIVHVLDPGGILRLAQQTLESLWNVAGQEVAASPTHVRSQG</sequence>
<evidence type="ECO:0000259" key="1">
    <source>
        <dbReference type="PROSITE" id="PS50851"/>
    </source>
</evidence>
<dbReference type="EMBL" id="CP042914">
    <property type="protein sequence ID" value="QEG41047.1"/>
    <property type="molecule type" value="Genomic_DNA"/>
</dbReference>
<dbReference type="OrthoDB" id="276801at2"/>
<dbReference type="GO" id="GO:0006935">
    <property type="term" value="P:chemotaxis"/>
    <property type="evidence" value="ECO:0007669"/>
    <property type="project" value="InterPro"/>
</dbReference>
<feature type="domain" description="CheW-like" evidence="1">
    <location>
        <begin position="21"/>
        <end position="159"/>
    </location>
</feature>
<dbReference type="PROSITE" id="PS50851">
    <property type="entry name" value="CHEW"/>
    <property type="match status" value="1"/>
</dbReference>
<evidence type="ECO:0000313" key="3">
    <source>
        <dbReference type="Proteomes" id="UP000325286"/>
    </source>
</evidence>
<dbReference type="InterPro" id="IPR036061">
    <property type="entry name" value="CheW-like_dom_sf"/>
</dbReference>
<dbReference type="SUPFAM" id="SSF50341">
    <property type="entry name" value="CheW-like"/>
    <property type="match status" value="1"/>
</dbReference>
<dbReference type="GO" id="GO:0007165">
    <property type="term" value="P:signal transduction"/>
    <property type="evidence" value="ECO:0007669"/>
    <property type="project" value="InterPro"/>
</dbReference>
<evidence type="ECO:0000313" key="2">
    <source>
        <dbReference type="EMBL" id="QEG41047.1"/>
    </source>
</evidence>
<reference evidence="2 3" key="1">
    <citation type="submission" date="2019-08" db="EMBL/GenBank/DDBJ databases">
        <title>Deep-cultivation of Planctomycetes and their phenomic and genomic characterization uncovers novel biology.</title>
        <authorList>
            <person name="Wiegand S."/>
            <person name="Jogler M."/>
            <person name="Boedeker C."/>
            <person name="Pinto D."/>
            <person name="Vollmers J."/>
            <person name="Rivas-Marin E."/>
            <person name="Kohn T."/>
            <person name="Peeters S.H."/>
            <person name="Heuer A."/>
            <person name="Rast P."/>
            <person name="Oberbeckmann S."/>
            <person name="Bunk B."/>
            <person name="Jeske O."/>
            <person name="Meyerdierks A."/>
            <person name="Storesund J.E."/>
            <person name="Kallscheuer N."/>
            <person name="Luecker S."/>
            <person name="Lage O.M."/>
            <person name="Pohl T."/>
            <person name="Merkel B.J."/>
            <person name="Hornburger P."/>
            <person name="Mueller R.-W."/>
            <person name="Bruemmer F."/>
            <person name="Labrenz M."/>
            <person name="Spormann A.M."/>
            <person name="Op den Camp H."/>
            <person name="Overmann J."/>
            <person name="Amann R."/>
            <person name="Jetten M.S.M."/>
            <person name="Mascher T."/>
            <person name="Medema M.H."/>
            <person name="Devos D.P."/>
            <person name="Kaster A.-K."/>
            <person name="Ovreas L."/>
            <person name="Rohde M."/>
            <person name="Galperin M.Y."/>
            <person name="Jogler C."/>
        </authorList>
    </citation>
    <scope>NUCLEOTIDE SEQUENCE [LARGE SCALE GENOMIC DNA]</scope>
    <source>
        <strain evidence="2 3">UC8</strain>
    </source>
</reference>
<keyword evidence="3" id="KW-1185">Reference proteome</keyword>
<dbReference type="KEGG" id="rul:UC8_30650"/>
<proteinExistence type="predicted"/>
<protein>
    <submittedName>
        <fullName evidence="2">CheW-like domain protein</fullName>
    </submittedName>
</protein>
<name>A0A5B9QPM6_9BACT</name>
<dbReference type="Gene3D" id="2.30.30.40">
    <property type="entry name" value="SH3 Domains"/>
    <property type="match status" value="1"/>
</dbReference>
<dbReference type="RefSeq" id="WP_068133881.1">
    <property type="nucleotide sequence ID" value="NZ_CP042914.1"/>
</dbReference>
<gene>
    <name evidence="2" type="ORF">UC8_30650</name>
</gene>
<dbReference type="Gene3D" id="2.40.50.180">
    <property type="entry name" value="CheA-289, Domain 4"/>
    <property type="match status" value="1"/>
</dbReference>
<accession>A0A5B9QPM6</accession>